<gene>
    <name evidence="3" type="ORF">GQ43DRAFT_400911</name>
</gene>
<dbReference type="Proteomes" id="UP000799536">
    <property type="component" value="Unassembled WGS sequence"/>
</dbReference>
<sequence>MLYSSVLVLSTLAIGQAAAGHVKHASFHTRRTAEQQKRSAEDAALITSVDWKKAVDWTKVDYSNVNWAKVNYGGENKGSSSETAPSSTAPPVISVPSVAKQQASNTPTPVVTPASFPSPPASASASPSTSASSSKNDDDDDGKKTIGDVISDIGDFVDGLVDDIKDWFADLDICSLGENSKHNNGKIWLGDSGDYTATFKNNYNEAVILVCWNSQDFTVNTKTPLITVKLPKGKKQTLSFGGISGGCAAAHKGMAKSEFGGLKQTWFEFTFGGQFPTFDVSREPNMKGISIAATAKKSGCTSDMETCVFQCVNGGDTCGQAGEYKMFNVQGKNCHHSEAMTDGGCMMDNGGDHVDVSFS</sequence>
<comment type="caution">
    <text evidence="3">The sequence shown here is derived from an EMBL/GenBank/DDBJ whole genome shotgun (WGS) entry which is preliminary data.</text>
</comment>
<organism evidence="3 4">
    <name type="scientific">Delitschia confertaspora ATCC 74209</name>
    <dbReference type="NCBI Taxonomy" id="1513339"/>
    <lineage>
        <taxon>Eukaryota</taxon>
        <taxon>Fungi</taxon>
        <taxon>Dikarya</taxon>
        <taxon>Ascomycota</taxon>
        <taxon>Pezizomycotina</taxon>
        <taxon>Dothideomycetes</taxon>
        <taxon>Pleosporomycetidae</taxon>
        <taxon>Pleosporales</taxon>
        <taxon>Delitschiaceae</taxon>
        <taxon>Delitschia</taxon>
    </lineage>
</organism>
<name>A0A9P4JKZ9_9PLEO</name>
<reference evidence="3" key="1">
    <citation type="journal article" date="2020" name="Stud. Mycol.">
        <title>101 Dothideomycetes genomes: a test case for predicting lifestyles and emergence of pathogens.</title>
        <authorList>
            <person name="Haridas S."/>
            <person name="Albert R."/>
            <person name="Binder M."/>
            <person name="Bloem J."/>
            <person name="Labutti K."/>
            <person name="Salamov A."/>
            <person name="Andreopoulos B."/>
            <person name="Baker S."/>
            <person name="Barry K."/>
            <person name="Bills G."/>
            <person name="Bluhm B."/>
            <person name="Cannon C."/>
            <person name="Castanera R."/>
            <person name="Culley D."/>
            <person name="Daum C."/>
            <person name="Ezra D."/>
            <person name="Gonzalez J."/>
            <person name="Henrissat B."/>
            <person name="Kuo A."/>
            <person name="Liang C."/>
            <person name="Lipzen A."/>
            <person name="Lutzoni F."/>
            <person name="Magnuson J."/>
            <person name="Mondo S."/>
            <person name="Nolan M."/>
            <person name="Ohm R."/>
            <person name="Pangilinan J."/>
            <person name="Park H.-J."/>
            <person name="Ramirez L."/>
            <person name="Alfaro M."/>
            <person name="Sun H."/>
            <person name="Tritt A."/>
            <person name="Yoshinaga Y."/>
            <person name="Zwiers L.-H."/>
            <person name="Turgeon B."/>
            <person name="Goodwin S."/>
            <person name="Spatafora J."/>
            <person name="Crous P."/>
            <person name="Grigoriev I."/>
        </authorList>
    </citation>
    <scope>NUCLEOTIDE SEQUENCE</scope>
    <source>
        <strain evidence="3">ATCC 74209</strain>
    </source>
</reference>
<protein>
    <submittedName>
        <fullName evidence="3">Uncharacterized protein</fullName>
    </submittedName>
</protein>
<accession>A0A9P4JKZ9</accession>
<keyword evidence="2" id="KW-0732">Signal</keyword>
<feature type="compositionally biased region" description="Low complexity" evidence="1">
    <location>
        <begin position="106"/>
        <end position="134"/>
    </location>
</feature>
<feature type="signal peptide" evidence="2">
    <location>
        <begin position="1"/>
        <end position="19"/>
    </location>
</feature>
<dbReference type="OrthoDB" id="5320938at2759"/>
<dbReference type="InterPro" id="IPR038903">
    <property type="entry name" value="Allergen_Asp_f_4"/>
</dbReference>
<dbReference type="Pfam" id="PF25312">
    <property type="entry name" value="Allergen_Asp_f_4"/>
    <property type="match status" value="1"/>
</dbReference>
<evidence type="ECO:0000313" key="3">
    <source>
        <dbReference type="EMBL" id="KAF2198418.1"/>
    </source>
</evidence>
<evidence type="ECO:0000256" key="2">
    <source>
        <dbReference type="SAM" id="SignalP"/>
    </source>
</evidence>
<feature type="region of interest" description="Disordered" evidence="1">
    <location>
        <begin position="97"/>
        <end position="145"/>
    </location>
</feature>
<proteinExistence type="predicted"/>
<dbReference type="GO" id="GO:0005576">
    <property type="term" value="C:extracellular region"/>
    <property type="evidence" value="ECO:0007669"/>
    <property type="project" value="InterPro"/>
</dbReference>
<dbReference type="AlphaFoldDB" id="A0A9P4JKZ9"/>
<dbReference type="GO" id="GO:0019863">
    <property type="term" value="F:IgE binding"/>
    <property type="evidence" value="ECO:0007669"/>
    <property type="project" value="InterPro"/>
</dbReference>
<evidence type="ECO:0000313" key="4">
    <source>
        <dbReference type="Proteomes" id="UP000799536"/>
    </source>
</evidence>
<keyword evidence="4" id="KW-1185">Reference proteome</keyword>
<dbReference type="EMBL" id="ML994145">
    <property type="protein sequence ID" value="KAF2198418.1"/>
    <property type="molecule type" value="Genomic_DNA"/>
</dbReference>
<feature type="chain" id="PRO_5040474531" evidence="2">
    <location>
        <begin position="20"/>
        <end position="359"/>
    </location>
</feature>
<evidence type="ECO:0000256" key="1">
    <source>
        <dbReference type="SAM" id="MobiDB-lite"/>
    </source>
</evidence>